<protein>
    <submittedName>
        <fullName evidence="2">Uncharacterized protein</fullName>
    </submittedName>
</protein>
<gene>
    <name evidence="2" type="ORF">WJX81_002357</name>
</gene>
<evidence type="ECO:0000256" key="1">
    <source>
        <dbReference type="SAM" id="MobiDB-lite"/>
    </source>
</evidence>
<organism evidence="2 3">
    <name type="scientific">Elliptochloris bilobata</name>
    <dbReference type="NCBI Taxonomy" id="381761"/>
    <lineage>
        <taxon>Eukaryota</taxon>
        <taxon>Viridiplantae</taxon>
        <taxon>Chlorophyta</taxon>
        <taxon>core chlorophytes</taxon>
        <taxon>Trebouxiophyceae</taxon>
        <taxon>Trebouxiophyceae incertae sedis</taxon>
        <taxon>Elliptochloris clade</taxon>
        <taxon>Elliptochloris</taxon>
    </lineage>
</organism>
<dbReference type="AlphaFoldDB" id="A0AAW1S5F3"/>
<dbReference type="Proteomes" id="UP001445335">
    <property type="component" value="Unassembled WGS sequence"/>
</dbReference>
<dbReference type="EMBL" id="JALJOU010000012">
    <property type="protein sequence ID" value="KAK9840753.1"/>
    <property type="molecule type" value="Genomic_DNA"/>
</dbReference>
<feature type="region of interest" description="Disordered" evidence="1">
    <location>
        <begin position="51"/>
        <end position="74"/>
    </location>
</feature>
<evidence type="ECO:0000313" key="3">
    <source>
        <dbReference type="Proteomes" id="UP001445335"/>
    </source>
</evidence>
<reference evidence="2 3" key="1">
    <citation type="journal article" date="2024" name="Nat. Commun.">
        <title>Phylogenomics reveals the evolutionary origins of lichenization in chlorophyte algae.</title>
        <authorList>
            <person name="Puginier C."/>
            <person name="Libourel C."/>
            <person name="Otte J."/>
            <person name="Skaloud P."/>
            <person name="Haon M."/>
            <person name="Grisel S."/>
            <person name="Petersen M."/>
            <person name="Berrin J.G."/>
            <person name="Delaux P.M."/>
            <person name="Dal Grande F."/>
            <person name="Keller J."/>
        </authorList>
    </citation>
    <scope>NUCLEOTIDE SEQUENCE [LARGE SCALE GENOMIC DNA]</scope>
    <source>
        <strain evidence="2 3">SAG 245.80</strain>
    </source>
</reference>
<proteinExistence type="predicted"/>
<comment type="caution">
    <text evidence="2">The sequence shown here is derived from an EMBL/GenBank/DDBJ whole genome shotgun (WGS) entry which is preliminary data.</text>
</comment>
<keyword evidence="3" id="KW-1185">Reference proteome</keyword>
<accession>A0AAW1S5F3</accession>
<name>A0AAW1S5F3_9CHLO</name>
<evidence type="ECO:0000313" key="2">
    <source>
        <dbReference type="EMBL" id="KAK9840753.1"/>
    </source>
</evidence>
<sequence length="149" mass="16520">MWAPKAAAQFRTSLSFAARQRGLSFTACCCQSKDGLQDSLNGLSPSCQSVRGEAQQGLPEPLTEEEQSESHKAEVTRRKGAVVRAWLEDRLGAEQVALVKILQSFGVVVRGGPEDGKKLVTALLEWKQQNAQELQEAWQREYMEASKKK</sequence>